<dbReference type="InterPro" id="IPR018108">
    <property type="entry name" value="MCP_transmembrane"/>
</dbReference>
<evidence type="ECO:0000256" key="3">
    <source>
        <dbReference type="ARBA" id="ARBA00022448"/>
    </source>
</evidence>
<comment type="caution">
    <text evidence="11">The sequence shown here is derived from an EMBL/GenBank/DDBJ whole genome shotgun (WGS) entry which is preliminary data.</text>
</comment>
<evidence type="ECO:0008006" key="13">
    <source>
        <dbReference type="Google" id="ProtNLM"/>
    </source>
</evidence>
<organism evidence="11 12">
    <name type="scientific">Rhizopogon vesiculosus</name>
    <dbReference type="NCBI Taxonomy" id="180088"/>
    <lineage>
        <taxon>Eukaryota</taxon>
        <taxon>Fungi</taxon>
        <taxon>Dikarya</taxon>
        <taxon>Basidiomycota</taxon>
        <taxon>Agaricomycotina</taxon>
        <taxon>Agaricomycetes</taxon>
        <taxon>Agaricomycetidae</taxon>
        <taxon>Boletales</taxon>
        <taxon>Suillineae</taxon>
        <taxon>Rhizopogonaceae</taxon>
        <taxon>Rhizopogon</taxon>
    </lineage>
</organism>
<dbReference type="GO" id="GO:0016020">
    <property type="term" value="C:membrane"/>
    <property type="evidence" value="ECO:0007669"/>
    <property type="project" value="UniProtKB-SubCell"/>
</dbReference>
<dbReference type="OrthoDB" id="77989at2759"/>
<name>A0A1J8QMZ9_9AGAM</name>
<gene>
    <name evidence="11" type="ORF">AZE42_02526</name>
</gene>
<evidence type="ECO:0000313" key="12">
    <source>
        <dbReference type="Proteomes" id="UP000183567"/>
    </source>
</evidence>
<feature type="repeat" description="Solcar" evidence="8">
    <location>
        <begin position="232"/>
        <end position="317"/>
    </location>
</feature>
<sequence>MTSNPSLRDLYNPPSSAWAFVPPPPPPLHNASAPAPAAPTMSSYQWTTRPAHNSIFDLSPSLDLSEPASLNGPLLLRSLVASALLQYTSTALVMPLEVGKLLLQIQWIPRDAPAPSVQVDEEDDEEEALSDSTNEDESYFADPAASHPKHSAPKPVDDQGYVVRTSILEDGTRPEYIIPVGSMNGAWDMVKRVAAFRGEGWLSLWKGDNVQPLVDSLLHSVFLSSASGLYRPPLLLPVASHVITGFLLSPLDLVRTRLIAQSVMPRHRTYTGPFDALRQILAQEGGIRSIYFHPQLFIPTILDNGLRPLLHILMPTLIAPRLGFGPHVAADTSPVVWAFAQVLGSVASLLITLPIETVRRRLQVQTRGTAKPLRTCVETRPVPYNGVVDALWHIVTEERSDLPIMRRSRARRRHVEGAEGNDVDDQFVEKQDGSSWLRNTGIGQLYRGLRMRLGVGIIVFLLAALGGEQEVDGGWAEL</sequence>
<keyword evidence="5" id="KW-0677">Repeat</keyword>
<evidence type="ECO:0000256" key="4">
    <source>
        <dbReference type="ARBA" id="ARBA00022692"/>
    </source>
</evidence>
<dbReference type="Pfam" id="PF00153">
    <property type="entry name" value="Mito_carr"/>
    <property type="match status" value="1"/>
</dbReference>
<dbReference type="SUPFAM" id="SSF103506">
    <property type="entry name" value="Mitochondrial carrier"/>
    <property type="match status" value="1"/>
</dbReference>
<keyword evidence="6" id="KW-1133">Transmembrane helix</keyword>
<evidence type="ECO:0000256" key="1">
    <source>
        <dbReference type="ARBA" id="ARBA00004141"/>
    </source>
</evidence>
<dbReference type="AlphaFoldDB" id="A0A1J8QMZ9"/>
<dbReference type="Gene3D" id="1.50.40.10">
    <property type="entry name" value="Mitochondrial carrier domain"/>
    <property type="match status" value="1"/>
</dbReference>
<reference evidence="11 12" key="1">
    <citation type="submission" date="2016-03" db="EMBL/GenBank/DDBJ databases">
        <title>Comparative genomics of the ectomycorrhizal sister species Rhizopogon vinicolor and Rhizopogon vesiculosus (Basidiomycota: Boletales) reveals a divergence of the mating type B locus.</title>
        <authorList>
            <person name="Mujic A.B."/>
            <person name="Kuo A."/>
            <person name="Tritt A."/>
            <person name="Lipzen A."/>
            <person name="Chen C."/>
            <person name="Johnson J."/>
            <person name="Sharma A."/>
            <person name="Barry K."/>
            <person name="Grigoriev I.V."/>
            <person name="Spatafora J.W."/>
        </authorList>
    </citation>
    <scope>NUCLEOTIDE SEQUENCE [LARGE SCALE GENOMIC DNA]</scope>
    <source>
        <strain evidence="11 12">AM-OR11-056</strain>
    </source>
</reference>
<evidence type="ECO:0000313" key="11">
    <source>
        <dbReference type="EMBL" id="OJA21243.1"/>
    </source>
</evidence>
<accession>A0A1J8QMZ9</accession>
<keyword evidence="3 9" id="KW-0813">Transport</keyword>
<dbReference type="STRING" id="180088.A0A1J8QMZ9"/>
<evidence type="ECO:0000256" key="10">
    <source>
        <dbReference type="SAM" id="MobiDB-lite"/>
    </source>
</evidence>
<feature type="region of interest" description="Disordered" evidence="10">
    <location>
        <begin position="113"/>
        <end position="156"/>
    </location>
</feature>
<dbReference type="InterPro" id="IPR050391">
    <property type="entry name" value="Mito_Metabolite_Transporter"/>
</dbReference>
<dbReference type="InterPro" id="IPR023395">
    <property type="entry name" value="MCP_dom_sf"/>
</dbReference>
<evidence type="ECO:0000256" key="9">
    <source>
        <dbReference type="RuleBase" id="RU000488"/>
    </source>
</evidence>
<evidence type="ECO:0000256" key="7">
    <source>
        <dbReference type="ARBA" id="ARBA00023136"/>
    </source>
</evidence>
<comment type="subcellular location">
    <subcellularLocation>
        <location evidence="1">Membrane</location>
        <topology evidence="1">Multi-pass membrane protein</topology>
    </subcellularLocation>
</comment>
<protein>
    <recommendedName>
        <fullName evidence="13">Mitochondrial carrier</fullName>
    </recommendedName>
</protein>
<comment type="similarity">
    <text evidence="2 9">Belongs to the mitochondrial carrier (TC 2.A.29) family.</text>
</comment>
<dbReference type="PROSITE" id="PS50920">
    <property type="entry name" value="SOLCAR"/>
    <property type="match status" value="1"/>
</dbReference>
<proteinExistence type="inferred from homology"/>
<evidence type="ECO:0000256" key="8">
    <source>
        <dbReference type="PROSITE-ProRule" id="PRU00282"/>
    </source>
</evidence>
<dbReference type="PANTHER" id="PTHR45618">
    <property type="entry name" value="MITOCHONDRIAL DICARBOXYLATE CARRIER-RELATED"/>
    <property type="match status" value="1"/>
</dbReference>
<feature type="compositionally biased region" description="Acidic residues" evidence="10">
    <location>
        <begin position="119"/>
        <end position="139"/>
    </location>
</feature>
<dbReference type="EMBL" id="LVVM01000230">
    <property type="protein sequence ID" value="OJA21243.1"/>
    <property type="molecule type" value="Genomic_DNA"/>
</dbReference>
<keyword evidence="4 8" id="KW-0812">Transmembrane</keyword>
<evidence type="ECO:0000256" key="2">
    <source>
        <dbReference type="ARBA" id="ARBA00006375"/>
    </source>
</evidence>
<keyword evidence="12" id="KW-1185">Reference proteome</keyword>
<dbReference type="Proteomes" id="UP000183567">
    <property type="component" value="Unassembled WGS sequence"/>
</dbReference>
<evidence type="ECO:0000256" key="6">
    <source>
        <dbReference type="ARBA" id="ARBA00022989"/>
    </source>
</evidence>
<evidence type="ECO:0000256" key="5">
    <source>
        <dbReference type="ARBA" id="ARBA00022737"/>
    </source>
</evidence>
<keyword evidence="7 8" id="KW-0472">Membrane</keyword>